<evidence type="ECO:0000313" key="3">
    <source>
        <dbReference type="Proteomes" id="UP000199440"/>
    </source>
</evidence>
<feature type="transmembrane region" description="Helical" evidence="1">
    <location>
        <begin position="388"/>
        <end position="406"/>
    </location>
</feature>
<keyword evidence="1" id="KW-0812">Transmembrane</keyword>
<gene>
    <name evidence="2" type="ORF">SAMN04488514_101860</name>
</gene>
<feature type="transmembrane region" description="Helical" evidence="1">
    <location>
        <begin position="164"/>
        <end position="192"/>
    </location>
</feature>
<keyword evidence="1" id="KW-0472">Membrane</keyword>
<dbReference type="EMBL" id="FNGV01000001">
    <property type="protein sequence ID" value="SDL45210.1"/>
    <property type="molecule type" value="Genomic_DNA"/>
</dbReference>
<dbReference type="AlphaFoldDB" id="A0A1G9K5N4"/>
<feature type="transmembrane region" description="Helical" evidence="1">
    <location>
        <begin position="357"/>
        <end position="376"/>
    </location>
</feature>
<feature type="transmembrane region" description="Helical" evidence="1">
    <location>
        <begin position="14"/>
        <end position="32"/>
    </location>
</feature>
<reference evidence="2 3" key="1">
    <citation type="submission" date="2016-10" db="EMBL/GenBank/DDBJ databases">
        <authorList>
            <person name="de Groot N.N."/>
        </authorList>
    </citation>
    <scope>NUCLEOTIDE SEQUENCE [LARGE SCALE GENOMIC DNA]</scope>
    <source>
        <strain evidence="2 3">DSM 19886</strain>
    </source>
</reference>
<name>A0A1G9K5N4_9FLAO</name>
<feature type="transmembrane region" description="Helical" evidence="1">
    <location>
        <begin position="212"/>
        <end position="230"/>
    </location>
</feature>
<protein>
    <recommendedName>
        <fullName evidence="4">Mannosyltransferase related to Gpi18</fullName>
    </recommendedName>
</protein>
<accession>A0A1G9K5N4</accession>
<dbReference type="Proteomes" id="UP000199440">
    <property type="component" value="Unassembled WGS sequence"/>
</dbReference>
<feature type="transmembrane region" description="Helical" evidence="1">
    <location>
        <begin position="263"/>
        <end position="281"/>
    </location>
</feature>
<keyword evidence="1" id="KW-1133">Transmembrane helix</keyword>
<organism evidence="2 3">
    <name type="scientific">Kriegella aquimaris</name>
    <dbReference type="NCBI Taxonomy" id="192904"/>
    <lineage>
        <taxon>Bacteria</taxon>
        <taxon>Pseudomonadati</taxon>
        <taxon>Bacteroidota</taxon>
        <taxon>Flavobacteriia</taxon>
        <taxon>Flavobacteriales</taxon>
        <taxon>Flavobacteriaceae</taxon>
        <taxon>Kriegella</taxon>
    </lineage>
</organism>
<feature type="transmembrane region" description="Helical" evidence="1">
    <location>
        <begin position="319"/>
        <end position="336"/>
    </location>
</feature>
<proteinExistence type="predicted"/>
<feature type="transmembrane region" description="Helical" evidence="1">
    <location>
        <begin position="86"/>
        <end position="108"/>
    </location>
</feature>
<keyword evidence="3" id="KW-1185">Reference proteome</keyword>
<evidence type="ECO:0008006" key="4">
    <source>
        <dbReference type="Google" id="ProtNLM"/>
    </source>
</evidence>
<evidence type="ECO:0000256" key="1">
    <source>
        <dbReference type="SAM" id="Phobius"/>
    </source>
</evidence>
<feature type="transmembrane region" description="Helical" evidence="1">
    <location>
        <begin position="293"/>
        <end position="313"/>
    </location>
</feature>
<feature type="transmembrane region" description="Helical" evidence="1">
    <location>
        <begin position="120"/>
        <end position="141"/>
    </location>
</feature>
<dbReference type="STRING" id="192904.SAMN04488514_101860"/>
<evidence type="ECO:0000313" key="2">
    <source>
        <dbReference type="EMBL" id="SDL45210.1"/>
    </source>
</evidence>
<sequence>MNKKPSQKKRYSKFLPYGLSLVCTLLIFGLHMSENMDSMLNENNNRISNGFLTSQIKYHKEFGPFARRPFTTWLIETTSETFGMKLGVAFVPVNFFLLFLSGILIYFLSICLKQNKQQGLFNMLCYFLTFSILFAFFPPVFSYDEPLQYCFILLSLLSFVQKKWVFYLVFFSLALVTRETTVLLLPALLIFLPGLKMASKKWFTLNRLRLSALIVLPVVFYGAFIAIYLWKHQLIGATKTEMISRYSCFLENFENTKNTVESLVSFFVSLGVPLYFAFLFLKGKDKNNFHQKFVYAFLLTVLINSPIVFVSSFARESRLFALPLFFLWPMVSQLFGKDLKILSSLKTYTQLLMKWKYLLPFLILNFLTYWFCFRYYQKLGLGENTYFAEYLFLSIFIITTHFLWSLSNRRQHS</sequence>